<dbReference type="SMART" id="SM00471">
    <property type="entry name" value="HDc"/>
    <property type="match status" value="1"/>
</dbReference>
<dbReference type="PANTHER" id="PTHR46246">
    <property type="entry name" value="GUANOSINE-3',5'-BIS(DIPHOSPHATE) 3'-PYROPHOSPHOHYDROLASE MESH1"/>
    <property type="match status" value="1"/>
</dbReference>
<dbReference type="Pfam" id="PF13328">
    <property type="entry name" value="HD_4"/>
    <property type="match status" value="1"/>
</dbReference>
<dbReference type="OrthoDB" id="9802385at2"/>
<name>A0A5C6W3H3_9BACI</name>
<dbReference type="PANTHER" id="PTHR46246:SF1">
    <property type="entry name" value="GUANOSINE-3',5'-BIS(DIPHOSPHATE) 3'-PYROPHOSPHOHYDROLASE MESH1"/>
    <property type="match status" value="1"/>
</dbReference>
<feature type="domain" description="HD/PDEase" evidence="1">
    <location>
        <begin position="23"/>
        <end position="129"/>
    </location>
</feature>
<dbReference type="CDD" id="cd00077">
    <property type="entry name" value="HDc"/>
    <property type="match status" value="1"/>
</dbReference>
<keyword evidence="3" id="KW-1185">Reference proteome</keyword>
<organism evidence="2 3">
    <name type="scientific">Metabacillus litoralis</name>
    <dbReference type="NCBI Taxonomy" id="152268"/>
    <lineage>
        <taxon>Bacteria</taxon>
        <taxon>Bacillati</taxon>
        <taxon>Bacillota</taxon>
        <taxon>Bacilli</taxon>
        <taxon>Bacillales</taxon>
        <taxon>Bacillaceae</taxon>
        <taxon>Metabacillus</taxon>
    </lineage>
</organism>
<dbReference type="InterPro" id="IPR052194">
    <property type="entry name" value="MESH1"/>
</dbReference>
<dbReference type="AlphaFoldDB" id="A0A5C6W3H3"/>
<keyword evidence="2" id="KW-0378">Hydrolase</keyword>
<proteinExistence type="predicted"/>
<dbReference type="Gene3D" id="1.10.3210.10">
    <property type="entry name" value="Hypothetical protein af1432"/>
    <property type="match status" value="1"/>
</dbReference>
<accession>A0A5C6W3H3</accession>
<evidence type="ECO:0000259" key="1">
    <source>
        <dbReference type="SMART" id="SM00471"/>
    </source>
</evidence>
<gene>
    <name evidence="2" type="ORF">FS935_07410</name>
</gene>
<dbReference type="InterPro" id="IPR003607">
    <property type="entry name" value="HD/PDEase_dom"/>
</dbReference>
<dbReference type="GO" id="GO:0008893">
    <property type="term" value="F:guanosine-3',5'-bis(diphosphate) 3'-diphosphatase activity"/>
    <property type="evidence" value="ECO:0007669"/>
    <property type="project" value="TreeGrafter"/>
</dbReference>
<dbReference type="SUPFAM" id="SSF109604">
    <property type="entry name" value="HD-domain/PDEase-like"/>
    <property type="match status" value="1"/>
</dbReference>
<evidence type="ECO:0000313" key="3">
    <source>
        <dbReference type="Proteomes" id="UP000321363"/>
    </source>
</evidence>
<evidence type="ECO:0000313" key="2">
    <source>
        <dbReference type="EMBL" id="TXC91463.1"/>
    </source>
</evidence>
<reference evidence="2 3" key="1">
    <citation type="journal article" date="2005" name="Int. J. Syst. Evol. Microbiol.">
        <title>Bacillus litoralis sp. nov., isolated from a tidal flat of the Yellow Sea in Korea.</title>
        <authorList>
            <person name="Yoon J.H."/>
            <person name="Oh T.K."/>
        </authorList>
    </citation>
    <scope>NUCLEOTIDE SEQUENCE [LARGE SCALE GENOMIC DNA]</scope>
    <source>
        <strain evidence="2 3">SW-211</strain>
    </source>
</reference>
<comment type="caution">
    <text evidence="2">The sequence shown here is derived from an EMBL/GenBank/DDBJ whole genome shotgun (WGS) entry which is preliminary data.</text>
</comment>
<dbReference type="Proteomes" id="UP000321363">
    <property type="component" value="Unassembled WGS sequence"/>
</dbReference>
<dbReference type="RefSeq" id="WP_146947121.1">
    <property type="nucleotide sequence ID" value="NZ_VOQF01000004.1"/>
</dbReference>
<sequence>MDLLEYARNFAKIAHADQVRKISSEPYYVHVDSVANTLKKAGFSREVVIAGYLHDVIEDTNVTEQEILQLFGKDVLQYVLDNTENKNLSWEERKQETINKAKTLSLESKALIAADKLDNSEDLLIYYQRYGEKVWKHFNRGHNQQLWYYNEIVNSIFYGVPKDQVPEFFNTLKKNVEDLFGHYAK</sequence>
<protein>
    <submittedName>
        <fullName evidence="2">Bifunctional (P)ppGpp synthetase/guanosine-3',5'-bis(Diphosphate) 3'-pyrophosphohydrolase</fullName>
    </submittedName>
</protein>
<dbReference type="EMBL" id="VOQF01000004">
    <property type="protein sequence ID" value="TXC91463.1"/>
    <property type="molecule type" value="Genomic_DNA"/>
</dbReference>